<dbReference type="Pfam" id="PF07727">
    <property type="entry name" value="RVT_2"/>
    <property type="match status" value="4"/>
</dbReference>
<keyword evidence="2" id="KW-0175">Coiled coil</keyword>
<name>A0A6L2NFW4_TANCI</name>
<dbReference type="PROSITE" id="PS50158">
    <property type="entry name" value="ZF_CCHC"/>
    <property type="match status" value="1"/>
</dbReference>
<gene>
    <name evidence="6" type="ORF">Tci_056377</name>
</gene>
<keyword evidence="1" id="KW-0863">Zinc-finger</keyword>
<dbReference type="InterPro" id="IPR012337">
    <property type="entry name" value="RNaseH-like_sf"/>
</dbReference>
<dbReference type="InterPro" id="IPR043502">
    <property type="entry name" value="DNA/RNA_pol_sf"/>
</dbReference>
<evidence type="ECO:0000259" key="5">
    <source>
        <dbReference type="PROSITE" id="PS50994"/>
    </source>
</evidence>
<dbReference type="SUPFAM" id="SSF57756">
    <property type="entry name" value="Retrovirus zinc finger-like domains"/>
    <property type="match status" value="1"/>
</dbReference>
<dbReference type="EMBL" id="BKCJ010008884">
    <property type="protein sequence ID" value="GEU84399.1"/>
    <property type="molecule type" value="Genomic_DNA"/>
</dbReference>
<dbReference type="PANTHER" id="PTHR11439:SF495">
    <property type="entry name" value="REVERSE TRANSCRIPTASE, RNA-DEPENDENT DNA POLYMERASE-RELATED"/>
    <property type="match status" value="1"/>
</dbReference>
<dbReference type="InterPro" id="IPR001584">
    <property type="entry name" value="Integrase_cat-core"/>
</dbReference>
<evidence type="ECO:0000256" key="2">
    <source>
        <dbReference type="SAM" id="Coils"/>
    </source>
</evidence>
<sequence>MTHKWVIEGVVQHVAPTTTEQRLARKNELKARGTLLMALPDKHHLKFNIYKDAKTLMEEIEKRFGGNKETKKIQNTLLKQQYENFTGSSSESLDQIHDRLQKLISQLEILEESLSQEDINLKFLRSLPIEWRTHTLIWRNKTDLKEQSLDDFTNEPVSAIASVSAASAKILVSALPNVDTLNADDLEEMDLKWQMAILTVTARKGHFTRECRSPKDTKRNGASEPQRRNVPAEEKPTNYALMAFTSSSSSSSENEVPSCSKACTKAYATLQSHYDKLTDDFRKSRVDVISYKTGLESVEARLLVYQQNEYVFEEDIKLLNLEVQLRDNALVVLRQKFKKAEQERDDLKLKLEKFQTSSKNLIQLYQSGDGYHVVPPPYTGTFMPPKLDLVFHDAPNVNETDHPAFNVELRPTKPDTDLSHTHTPSAPIIEDWVSDSEDDSEPEIPQNALSFVQTTEQVKTPRPSVKTIETFIPTANHKTTIPKPKSNGNCRNRKACFVCKSLDHLIKDYQDKPKPKRTINRSSSLKASTFPLKVTAAKAPMVNVVNGNWGNPQHALKDKGVINSGCLRNMTGNMSYLSDFEELNGGYVSFGGNPNGGKISGKDENQVLLKVPRENNIYNVDLKNIVPSRDLTCLFAKATLDESNLWHRRMDHIYFKTMNKLVKGSGRTWLFDIDTLTKTMNYQPVTAGNQSNPSAGVQEQFDAEKAEEESVQQYMLFLVWSAGSTNPHNTDDDAAFGLPSNIAQIKKHDDKTKREAKGKKLEDITYSDHEEDVGAEADFTNLETTITEEHLQFKMQKVWFLVDLPHGKRAIDEGIDYKEVFAPVARIEAIRLFLAYAFFMGFMVYQMDVKSAFLYGTIKEEVYVCQPPGFEDPDYPDKVYKVVKALYGLHQAPRAWYETLANYLLENGFQRGKIDQTLFIKKQKAFEKLMKHKFQMSSMGELTFFLGLQVKQKSDGIFISQDKYVAEILRKFGLIDGKSASTPIYTEKPLLKDPDGDDVDVHTYRSMIGLLMYLTSSRPDIMFAVCACTRFQMTPKASHLHAVKRIFRYLKESIDCLPNEVIFTELSRMGAKRTSWNEFGSSMALAVICLSTGRKFNFSKYIFDSLVRNVDSSTKFYMVGKGFFGVDTPLFEGMIVAQQDDDITDEGAASVAVDDVPAAADEPTIPSPTPTTQPPPPSQDLPSTSQGRIIASMDADVDVTLKDVADIAKEVALDAEIEKSADVQGRQVESQAQIYQIDLEHADKVLSMQDDKLEPAELKEVVKVVTTAKLMTEVVTIASATITAADTLITATAPSAARRKKGVVIRDPEETATPFIIIHSEAKSKDKGKWILVEEPKPLKKQARIEHDEAYARELKEEINKKINWDDSTSTISLLNKDHCLSFHIIFAMSTQQDIYAAGSESRPSMLNKENYVPWSSRLLRYAKSRPNGKLIHNSIINGPYVRRMILETAVDGCETAQEIWLRVQQMMKGSDIGIQKKKAKLFNEWERFTSNEWESIESYYHRFLKLMNDLKRNKHFHEKISSNLKFLNNLQPEWSRHEVDELKAERLTKIQDPLALMANSNNLYAFLAPHQDQPSFNQNYMQQPMPNPKDITDPTTAMNMALALMTKAFKLNYSTPTNNNKRISSNPHNRQIAQLARAEGNAAGHNGNQIRCYNCRGVGHFARNCTVRPRRRDAAYLQTQLLIAQKEEQASTTGTQTDKALVYDSDGSAEVHDYENCDDNEIFNMFTQKDQYTELLEPIPDQHQVPQNDNNVISEVTSVEQSGKTVEQHPANFEEIRALYDSLYQNLAIEVEKVNSVNRKLKETNADLTTELTRFKNQEKCFEISQEKYEKLERCYQQSVYKKQCLSKKINALHLSSGKQIMTLNEEILDLNKQLSKEKSTVSFLLEEKKRLKSDFKTYEDEFLDKKIQLEKKIKELNSILVKTGQSIQTIHMLSPKPDSFYHSEQKMALGYQNPFYLKQAQKKQQSLYDGKVLLEKHDPPVVHNSEETLQLAQESREKMKQLNKEIKPSNCTKIDHLLGVFVSQTAKSHEELYVLNDFKMANVSKSISIPNEEFSDDTTPSVARKFLNEVKSTIVTLQRVVKHRMTLETHNWSSSAHQELHKIIKDQFFPIFNQVEARVQNFEKQFLKEAAKFVRDFKSFAKEADASLAKQKALELEIERLLRVVVSQDIILQGHATKIERLQAQLGDLKGKCKDTSCVSDTLNPLSQKLENENVELEFQQSILGKPPMLGEIHALSKPVTSHSVPTPQESNVVKNDKKFIGTVRFENDHVAAILGFGDLQWGNILITRVYFIEGLGHNFFSIGQFYDSDLEVAFRRNACFVRNLEGVALLKGDRSTNLYTINLHEMTSASPICLMARASSTKNDLVSCLPKFKYNKEHLCPSCEKGKSKRASHPPKPVPNSRQRLHLLHIDLCGPMRIASINGKRYVLVIVDDFSRYTWVHFLKSKNEAPEVIKSFLKRITVLLQSPVIIIRTDNVERRNRTLVEAAKTMLIFSRVPLFLWAEAIATACFTQNRSIIHRRFNKTQYELINGRKPDISFLYVFGALCYPKNDREDIGKLGAKVMAFEQHSSNPRLQSMTSGQISSGLDLTYAPLNIITQQPSEGELDLLFEAMYDDYIGGQLSATARTNVKKAMTDPALIDSKQEELIQFKRLDVWMLVPAPDNILALTSKWLFKNKHDEEQTIIRNKSRLVVRGYRQEKGIDFKESFAPVARMEAIRIFLAYATHISFLVFQMDVKTAFLHGSLKEDVYVCQPKGFIDADHPSHVYKLKKALYGLKQAPRAWRFHDDILVVQVYVDDIIFGSTHPRYMQLFSDHMKSRFEMSMMEEMTFFLGLQVNQSPCGIFINQSKYVLEILKKYRMESCDPVGTPMEIKDKLDLDQNGTPVDAMKYRSMIGALVYLTSSRPDIMHATCLCARYQAKPTEKHLKEVKRIFRYLRGTVNTGLWYTKDSGFELIGFSDADYTGCKDAFKSTFSGAQFLGEKLVSWSSKKQDCMALLTIEAKYVSLFACYAQVLWMRTQLTNYGFYFNKIPIYCDSKSAIAISYNPVQHSRTKHIAVRYHFIKEHVEKGTIKLYFVKTDYQLADLFTKALSADRFNYLVRHLEKIKEQLEEEKESRELKRNTESQAEKAAKKQTLDEEVEELKRHLQIVPNDEDDVYTKVTTLARKVPVVDYEIYTENN</sequence>
<protein>
    <submittedName>
        <fullName evidence="6">Retrovirus-related Pol polyprotein from transposon TNT 1-94</fullName>
    </submittedName>
</protein>
<feature type="compositionally biased region" description="Pro residues" evidence="3">
    <location>
        <begin position="1165"/>
        <end position="1179"/>
    </location>
</feature>
<evidence type="ECO:0000256" key="3">
    <source>
        <dbReference type="SAM" id="MobiDB-lite"/>
    </source>
</evidence>
<feature type="coiled-coil region" evidence="2">
    <location>
        <begin position="1862"/>
        <end position="1903"/>
    </location>
</feature>
<dbReference type="GO" id="GO:0015074">
    <property type="term" value="P:DNA integration"/>
    <property type="evidence" value="ECO:0007669"/>
    <property type="project" value="InterPro"/>
</dbReference>
<dbReference type="InterPro" id="IPR036875">
    <property type="entry name" value="Znf_CCHC_sf"/>
</dbReference>
<evidence type="ECO:0000256" key="1">
    <source>
        <dbReference type="PROSITE-ProRule" id="PRU00047"/>
    </source>
</evidence>
<dbReference type="PROSITE" id="PS50994">
    <property type="entry name" value="INTEGRASE"/>
    <property type="match status" value="1"/>
</dbReference>
<dbReference type="Pfam" id="PF00098">
    <property type="entry name" value="zf-CCHC"/>
    <property type="match status" value="1"/>
</dbReference>
<feature type="coiled-coil region" evidence="2">
    <location>
        <begin position="93"/>
        <end position="120"/>
    </location>
</feature>
<dbReference type="InterPro" id="IPR001878">
    <property type="entry name" value="Znf_CCHC"/>
</dbReference>
<feature type="region of interest" description="Disordered" evidence="3">
    <location>
        <begin position="1159"/>
        <end position="1185"/>
    </location>
</feature>
<feature type="region of interest" description="Disordered" evidence="3">
    <location>
        <begin position="3116"/>
        <end position="3137"/>
    </location>
</feature>
<evidence type="ECO:0000259" key="4">
    <source>
        <dbReference type="PROSITE" id="PS50158"/>
    </source>
</evidence>
<dbReference type="Pfam" id="PF14223">
    <property type="entry name" value="Retrotran_gag_2"/>
    <property type="match status" value="1"/>
</dbReference>
<dbReference type="GO" id="GO:0008270">
    <property type="term" value="F:zinc ion binding"/>
    <property type="evidence" value="ECO:0007669"/>
    <property type="project" value="UniProtKB-KW"/>
</dbReference>
<feature type="domain" description="Integrase catalytic" evidence="5">
    <location>
        <begin position="2396"/>
        <end position="2478"/>
    </location>
</feature>
<accession>A0A6L2NFW4</accession>
<dbReference type="InterPro" id="IPR013103">
    <property type="entry name" value="RVT_2"/>
</dbReference>
<organism evidence="6">
    <name type="scientific">Tanacetum cinerariifolium</name>
    <name type="common">Dalmatian daisy</name>
    <name type="synonym">Chrysanthemum cinerariifolium</name>
    <dbReference type="NCBI Taxonomy" id="118510"/>
    <lineage>
        <taxon>Eukaryota</taxon>
        <taxon>Viridiplantae</taxon>
        <taxon>Streptophyta</taxon>
        <taxon>Embryophyta</taxon>
        <taxon>Tracheophyta</taxon>
        <taxon>Spermatophyta</taxon>
        <taxon>Magnoliopsida</taxon>
        <taxon>eudicotyledons</taxon>
        <taxon>Gunneridae</taxon>
        <taxon>Pentapetalae</taxon>
        <taxon>asterids</taxon>
        <taxon>campanulids</taxon>
        <taxon>Asterales</taxon>
        <taxon>Asteraceae</taxon>
        <taxon>Asteroideae</taxon>
        <taxon>Anthemideae</taxon>
        <taxon>Anthemidinae</taxon>
        <taxon>Tanacetum</taxon>
    </lineage>
</organism>
<keyword evidence="1" id="KW-0479">Metal-binding</keyword>
<dbReference type="InterPro" id="IPR036397">
    <property type="entry name" value="RNaseH_sf"/>
</dbReference>
<dbReference type="Gene3D" id="4.10.60.10">
    <property type="entry name" value="Zinc finger, CCHC-type"/>
    <property type="match status" value="1"/>
</dbReference>
<feature type="region of interest" description="Disordered" evidence="3">
    <location>
        <begin position="209"/>
        <end position="236"/>
    </location>
</feature>
<keyword evidence="1" id="KW-0862">Zinc</keyword>
<proteinExistence type="predicted"/>
<dbReference type="SMART" id="SM00343">
    <property type="entry name" value="ZnF_C2HC"/>
    <property type="match status" value="2"/>
</dbReference>
<dbReference type="GO" id="GO:0003676">
    <property type="term" value="F:nucleic acid binding"/>
    <property type="evidence" value="ECO:0007669"/>
    <property type="project" value="InterPro"/>
</dbReference>
<dbReference type="SUPFAM" id="SSF53098">
    <property type="entry name" value="Ribonuclease H-like"/>
    <property type="match status" value="1"/>
</dbReference>
<reference evidence="6" key="1">
    <citation type="journal article" date="2019" name="Sci. Rep.">
        <title>Draft genome of Tanacetum cinerariifolium, the natural source of mosquito coil.</title>
        <authorList>
            <person name="Yamashiro T."/>
            <person name="Shiraishi A."/>
            <person name="Satake H."/>
            <person name="Nakayama K."/>
        </authorList>
    </citation>
    <scope>NUCLEOTIDE SEQUENCE</scope>
</reference>
<feature type="coiled-coil region" evidence="2">
    <location>
        <begin position="1785"/>
        <end position="1819"/>
    </location>
</feature>
<feature type="domain" description="CCHC-type" evidence="4">
    <location>
        <begin position="1652"/>
        <end position="1666"/>
    </location>
</feature>
<dbReference type="SUPFAM" id="SSF56672">
    <property type="entry name" value="DNA/RNA polymerases"/>
    <property type="match status" value="2"/>
</dbReference>
<evidence type="ECO:0000313" key="6">
    <source>
        <dbReference type="EMBL" id="GEU84399.1"/>
    </source>
</evidence>
<dbReference type="CDD" id="cd09272">
    <property type="entry name" value="RNase_HI_RT_Ty1"/>
    <property type="match status" value="1"/>
</dbReference>
<comment type="caution">
    <text evidence="6">The sequence shown here is derived from an EMBL/GenBank/DDBJ whole genome shotgun (WGS) entry which is preliminary data.</text>
</comment>
<feature type="coiled-coil region" evidence="2">
    <location>
        <begin position="330"/>
        <end position="357"/>
    </location>
</feature>
<dbReference type="PANTHER" id="PTHR11439">
    <property type="entry name" value="GAG-POL-RELATED RETROTRANSPOSON"/>
    <property type="match status" value="1"/>
</dbReference>
<dbReference type="Gene3D" id="3.30.420.10">
    <property type="entry name" value="Ribonuclease H-like superfamily/Ribonuclease H"/>
    <property type="match status" value="2"/>
</dbReference>